<dbReference type="Proteomes" id="UP000199112">
    <property type="component" value="Unassembled WGS sequence"/>
</dbReference>
<dbReference type="PANTHER" id="PTHR21343:SF8">
    <property type="entry name" value="DRTGG DOMAIN-CONTAINING PROTEIN"/>
    <property type="match status" value="1"/>
</dbReference>
<gene>
    <name evidence="4" type="ORF">SAMN04487967_0189</name>
</gene>
<dbReference type="Pfam" id="PF13500">
    <property type="entry name" value="AAA_26"/>
    <property type="match status" value="1"/>
</dbReference>
<dbReference type="Gene3D" id="3.40.50.300">
    <property type="entry name" value="P-loop containing nucleotide triphosphate hydrolases"/>
    <property type="match status" value="1"/>
</dbReference>
<organism evidence="4 5">
    <name type="scientific">Natronorubrum sediminis</name>
    <dbReference type="NCBI Taxonomy" id="640943"/>
    <lineage>
        <taxon>Archaea</taxon>
        <taxon>Methanobacteriati</taxon>
        <taxon>Methanobacteriota</taxon>
        <taxon>Stenosarchaea group</taxon>
        <taxon>Halobacteria</taxon>
        <taxon>Halobacteriales</taxon>
        <taxon>Natrialbaceae</taxon>
        <taxon>Natronorubrum</taxon>
    </lineage>
</organism>
<proteinExistence type="predicted"/>
<name>A0A1H6FLV6_9EURY</name>
<feature type="domain" description="DRTGG" evidence="3">
    <location>
        <begin position="272"/>
        <end position="375"/>
    </location>
</feature>
<dbReference type="Gene3D" id="3.40.1390.20">
    <property type="entry name" value="HprK N-terminal domain-like"/>
    <property type="match status" value="1"/>
</dbReference>
<sequence length="412" mass="43969">MTDTDTETDTSTTATDRNSTESKQTGAEQPETDDRDARETAAESEDDETAHEEREWETETILVSSIESGIGKTAITIALAGIARDGGARVGYMKPKGTRLESNVGKTLDADPLLAREILGLDAELHDLEPVVYSPTFIEQTLRGREDPDEIHERVEAAFETVAEGCDRLFVEGGGEYTVGGIVDLTDPDVANRFDAEVILVAPYSIPRDVDDVLAAAAAFGDRLAGVVFNNVENAAHDTLESTVVPFLESRGIPVFGILPRIQTLSGVSVDELASELGASVLVEGEDSYIERFSVGAMGADSALRYFRRTKDAAVITGGDRAGIHTAALEAPGVTCLILTGGQQPSKTIIGEAAQQGLSILSVQTDTLTTVERAENIVRSGRTRDESTVDRMEDLLSDHVDVESILEGISGA</sequence>
<dbReference type="EMBL" id="FNWL01000001">
    <property type="protein sequence ID" value="SEH11088.1"/>
    <property type="molecule type" value="Genomic_DNA"/>
</dbReference>
<dbReference type="SUPFAM" id="SSF52540">
    <property type="entry name" value="P-loop containing nucleoside triphosphate hydrolases"/>
    <property type="match status" value="1"/>
</dbReference>
<accession>A0A1H6FLV6</accession>
<feature type="region of interest" description="Disordered" evidence="2">
    <location>
        <begin position="1"/>
        <end position="59"/>
    </location>
</feature>
<dbReference type="SUPFAM" id="SSF75138">
    <property type="entry name" value="HprK N-terminal domain-like"/>
    <property type="match status" value="1"/>
</dbReference>
<evidence type="ECO:0000256" key="2">
    <source>
        <dbReference type="SAM" id="MobiDB-lite"/>
    </source>
</evidence>
<dbReference type="OrthoDB" id="50320at2157"/>
<dbReference type="PANTHER" id="PTHR21343">
    <property type="entry name" value="DETHIOBIOTIN SYNTHETASE"/>
    <property type="match status" value="1"/>
</dbReference>
<dbReference type="InterPro" id="IPR010766">
    <property type="entry name" value="DRTGG"/>
</dbReference>
<dbReference type="InterPro" id="IPR028979">
    <property type="entry name" value="Ser_kin/Pase_Hpr-like_N_sf"/>
</dbReference>
<dbReference type="InterPro" id="IPR027417">
    <property type="entry name" value="P-loop_NTPase"/>
</dbReference>
<evidence type="ECO:0000313" key="4">
    <source>
        <dbReference type="EMBL" id="SEH11088.1"/>
    </source>
</evidence>
<dbReference type="CDD" id="cd03109">
    <property type="entry name" value="DTBS"/>
    <property type="match status" value="1"/>
</dbReference>
<dbReference type="Pfam" id="PF07085">
    <property type="entry name" value="DRTGG"/>
    <property type="match status" value="1"/>
</dbReference>
<reference evidence="5" key="1">
    <citation type="submission" date="2016-10" db="EMBL/GenBank/DDBJ databases">
        <authorList>
            <person name="Varghese N."/>
            <person name="Submissions S."/>
        </authorList>
    </citation>
    <scope>NUCLEOTIDE SEQUENCE [LARGE SCALE GENOMIC DNA]</scope>
    <source>
        <strain evidence="5">CGMCC 1.8981</strain>
    </source>
</reference>
<feature type="compositionally biased region" description="Acidic residues" evidence="2">
    <location>
        <begin position="42"/>
        <end position="58"/>
    </location>
</feature>
<dbReference type="RefSeq" id="WP_090503762.1">
    <property type="nucleotide sequence ID" value="NZ_FNWL01000001.1"/>
</dbReference>
<dbReference type="AlphaFoldDB" id="A0A1H6FLV6"/>
<protein>
    <recommendedName>
        <fullName evidence="3">DRTGG domain-containing protein</fullName>
    </recommendedName>
</protein>
<evidence type="ECO:0000256" key="1">
    <source>
        <dbReference type="ARBA" id="ARBA00022962"/>
    </source>
</evidence>
<keyword evidence="5" id="KW-1185">Reference proteome</keyword>
<evidence type="ECO:0000259" key="3">
    <source>
        <dbReference type="Pfam" id="PF07085"/>
    </source>
</evidence>
<evidence type="ECO:0000313" key="5">
    <source>
        <dbReference type="Proteomes" id="UP000199112"/>
    </source>
</evidence>
<keyword evidence="1" id="KW-0315">Glutamine amidotransferase</keyword>